<dbReference type="InterPro" id="IPR041658">
    <property type="entry name" value="AAA_lid_11"/>
</dbReference>
<dbReference type="FunFam" id="1.10.8.720:FF:000003">
    <property type="entry name" value="Cytoplasmic dynein heavy chain 2"/>
    <property type="match status" value="1"/>
</dbReference>
<evidence type="ECO:0000256" key="1">
    <source>
        <dbReference type="SAM" id="MobiDB-lite"/>
    </source>
</evidence>
<keyword evidence="6" id="KW-1185">Reference proteome</keyword>
<dbReference type="Gene3D" id="1.10.8.720">
    <property type="entry name" value="Region D6 of dynein motor"/>
    <property type="match status" value="1"/>
</dbReference>
<evidence type="ECO:0000259" key="3">
    <source>
        <dbReference type="Pfam" id="PF18198"/>
    </source>
</evidence>
<feature type="domain" description="Dynein heavy chain C-terminal" evidence="4">
    <location>
        <begin position="438"/>
        <end position="530"/>
    </location>
</feature>
<dbReference type="InterPro" id="IPR026983">
    <property type="entry name" value="DHC"/>
</dbReference>
<feature type="domain" description="Dynein heavy chain AAA lid" evidence="3">
    <location>
        <begin position="224"/>
        <end position="363"/>
    </location>
</feature>
<gene>
    <name evidence="5" type="ORF">PSTT_02339</name>
</gene>
<evidence type="ECO:0000259" key="2">
    <source>
        <dbReference type="Pfam" id="PF03028"/>
    </source>
</evidence>
<reference evidence="5" key="1">
    <citation type="submission" date="2017-12" db="EMBL/GenBank/DDBJ databases">
        <title>Gene loss provides genomic basis for host adaptation in cereal stripe rust fungi.</title>
        <authorList>
            <person name="Xia C."/>
        </authorList>
    </citation>
    <scope>NUCLEOTIDE SEQUENCE [LARGE SCALE GENOMIC DNA]</scope>
    <source>
        <strain evidence="5">93-210</strain>
    </source>
</reference>
<dbReference type="GO" id="GO:0030286">
    <property type="term" value="C:dynein complex"/>
    <property type="evidence" value="ECO:0007669"/>
    <property type="project" value="InterPro"/>
</dbReference>
<dbReference type="Gene3D" id="3.40.50.300">
    <property type="entry name" value="P-loop containing nucleotide triphosphate hydrolases"/>
    <property type="match status" value="1"/>
</dbReference>
<dbReference type="AlphaFoldDB" id="A0A2S4W033"/>
<feature type="domain" description="Dynein heavy chain region D6 P-loop" evidence="2">
    <location>
        <begin position="124"/>
        <end position="191"/>
    </location>
</feature>
<dbReference type="Pfam" id="PF18199">
    <property type="entry name" value="Dynein_C"/>
    <property type="match status" value="1"/>
</dbReference>
<dbReference type="Gene3D" id="1.20.1270.280">
    <property type="match status" value="1"/>
</dbReference>
<evidence type="ECO:0000313" key="6">
    <source>
        <dbReference type="Proteomes" id="UP000239156"/>
    </source>
</evidence>
<proteinExistence type="predicted"/>
<dbReference type="PANTHER" id="PTHR45703">
    <property type="entry name" value="DYNEIN HEAVY CHAIN"/>
    <property type="match status" value="1"/>
</dbReference>
<dbReference type="GO" id="GO:0051959">
    <property type="term" value="F:dynein light intermediate chain binding"/>
    <property type="evidence" value="ECO:0007669"/>
    <property type="project" value="InterPro"/>
</dbReference>
<evidence type="ECO:0008006" key="7">
    <source>
        <dbReference type="Google" id="ProtNLM"/>
    </source>
</evidence>
<dbReference type="VEuPathDB" id="FungiDB:PSHT_12166"/>
<dbReference type="GO" id="GO:0007018">
    <property type="term" value="P:microtubule-based movement"/>
    <property type="evidence" value="ECO:0007669"/>
    <property type="project" value="InterPro"/>
</dbReference>
<sequence length="608" mass="68182">MQEVNQVTAQYIPFTQASSSIFFILQQLNVLNHFYQFSLQEWETFLNSTNHENVVSTVWPDASSALDSICQLLLLKCLRPNRMLSGIAIYVSKVFNAKFLVESSYNFHSVVTNKINSLIPEGYRLANQAIAAAIQTGSWVLLKNVHLASSWLSQLEKSLQSLNPPKSFRLFLTMETNSSIPVNILCQSVLIMNEPPPGICAHLVDCPQSISPSRLATGPKEKVRLYLLLAWLHTVVQKRLRYCPLGWSKIYEFNDSDLKAAMSMIDLWMIDPAHLPWAALWVLLRQAVYGGGVNSNWYQKLLDSFVDSLFNPGAFEVGYHLVNPISDKEGLIIAEGSQLEHFVTWAQALSKREPPHWLSLPPNTEALISTTHTTRKLKATGLSRHGAPTQAQANLVPQPWHVLGPVAPKFLVVVRVPKIFVTFIEDELVGEAPNQAKTSSDNTSSQPGRMRQMERTSKEFLKSLNPNLPDLNLESNNLNDPLFRFFEREIALGQKVLAVIRKDSIELIAVCNGEIKQTNPLTSLIGEITKSLNLESDNFKDLICLGLLFSLDSVSDEIQVNGFKLQGLIIQGGCLKELRLELNEGGDYLPNGTILQWIQTNQPRKDKQ</sequence>
<feature type="compositionally biased region" description="Polar residues" evidence="1">
    <location>
        <begin position="435"/>
        <end position="447"/>
    </location>
</feature>
<dbReference type="InterPro" id="IPR027417">
    <property type="entry name" value="P-loop_NTPase"/>
</dbReference>
<dbReference type="Proteomes" id="UP000239156">
    <property type="component" value="Unassembled WGS sequence"/>
</dbReference>
<feature type="region of interest" description="Disordered" evidence="1">
    <location>
        <begin position="434"/>
        <end position="453"/>
    </location>
</feature>
<dbReference type="InterPro" id="IPR041228">
    <property type="entry name" value="Dynein_C"/>
</dbReference>
<accession>A0A2S4W033</accession>
<dbReference type="Pfam" id="PF03028">
    <property type="entry name" value="Dynein_heavy"/>
    <property type="match status" value="1"/>
</dbReference>
<dbReference type="GO" id="GO:0045505">
    <property type="term" value="F:dynein intermediate chain binding"/>
    <property type="evidence" value="ECO:0007669"/>
    <property type="project" value="InterPro"/>
</dbReference>
<evidence type="ECO:0000259" key="4">
    <source>
        <dbReference type="Pfam" id="PF18199"/>
    </source>
</evidence>
<dbReference type="InterPro" id="IPR042219">
    <property type="entry name" value="AAA_lid_11_sf"/>
</dbReference>
<dbReference type="InterPro" id="IPR004273">
    <property type="entry name" value="Dynein_heavy_D6_P-loop"/>
</dbReference>
<protein>
    <recommendedName>
        <fullName evidence="7">Dynein heavy chain region D6 P-loop domain-containing protein</fullName>
    </recommendedName>
</protein>
<dbReference type="Pfam" id="PF18198">
    <property type="entry name" value="AAA_lid_11"/>
    <property type="match status" value="1"/>
</dbReference>
<dbReference type="GO" id="GO:0008569">
    <property type="term" value="F:minus-end-directed microtubule motor activity"/>
    <property type="evidence" value="ECO:0007669"/>
    <property type="project" value="InterPro"/>
</dbReference>
<comment type="caution">
    <text evidence="5">The sequence shown here is derived from an EMBL/GenBank/DDBJ whole genome shotgun (WGS) entry which is preliminary data.</text>
</comment>
<evidence type="ECO:0000313" key="5">
    <source>
        <dbReference type="EMBL" id="POW15134.1"/>
    </source>
</evidence>
<dbReference type="PANTHER" id="PTHR45703:SF36">
    <property type="entry name" value="DYNEIN HEAVY CHAIN, CYTOPLASMIC"/>
    <property type="match status" value="1"/>
</dbReference>
<dbReference type="VEuPathDB" id="FungiDB:PSTT_02339"/>
<dbReference type="EMBL" id="PKSL01000014">
    <property type="protein sequence ID" value="POW15134.1"/>
    <property type="molecule type" value="Genomic_DNA"/>
</dbReference>
<name>A0A2S4W033_9BASI</name>
<organism evidence="5 6">
    <name type="scientific">Puccinia striiformis</name>
    <dbReference type="NCBI Taxonomy" id="27350"/>
    <lineage>
        <taxon>Eukaryota</taxon>
        <taxon>Fungi</taxon>
        <taxon>Dikarya</taxon>
        <taxon>Basidiomycota</taxon>
        <taxon>Pucciniomycotina</taxon>
        <taxon>Pucciniomycetes</taxon>
        <taxon>Pucciniales</taxon>
        <taxon>Pucciniaceae</taxon>
        <taxon>Puccinia</taxon>
    </lineage>
</organism>